<name>A0A2S4VVC7_9BASI</name>
<feature type="non-terminal residue" evidence="9">
    <location>
        <position position="423"/>
    </location>
</feature>
<reference evidence="9 10" key="1">
    <citation type="submission" date="2017-12" db="EMBL/GenBank/DDBJ databases">
        <title>Gene loss provides genomic basis for host adaptation in cereal stripe rust fungi.</title>
        <authorList>
            <person name="Xia C."/>
        </authorList>
    </citation>
    <scope>NUCLEOTIDE SEQUENCE [LARGE SCALE GENOMIC DNA]</scope>
    <source>
        <strain evidence="9 10">93TX-2</strain>
    </source>
</reference>
<organism evidence="9 10">
    <name type="scientific">Puccinia striiformis</name>
    <dbReference type="NCBI Taxonomy" id="27350"/>
    <lineage>
        <taxon>Eukaryota</taxon>
        <taxon>Fungi</taxon>
        <taxon>Dikarya</taxon>
        <taxon>Basidiomycota</taxon>
        <taxon>Pucciniomycotina</taxon>
        <taxon>Pucciniomycetes</taxon>
        <taxon>Pucciniales</taxon>
        <taxon>Pucciniaceae</taxon>
        <taxon>Puccinia</taxon>
    </lineage>
</organism>
<evidence type="ECO:0000259" key="8">
    <source>
        <dbReference type="SMART" id="SM00724"/>
    </source>
</evidence>
<dbReference type="GO" id="GO:0050291">
    <property type="term" value="F:sphingosine N-acyltransferase activity"/>
    <property type="evidence" value="ECO:0007669"/>
    <property type="project" value="InterPro"/>
</dbReference>
<feature type="domain" description="TLC" evidence="8">
    <location>
        <begin position="142"/>
        <end position="372"/>
    </location>
</feature>
<keyword evidence="4 7" id="KW-1133">Transmembrane helix</keyword>
<evidence type="ECO:0000256" key="6">
    <source>
        <dbReference type="SAM" id="MobiDB-lite"/>
    </source>
</evidence>
<evidence type="ECO:0000313" key="9">
    <source>
        <dbReference type="EMBL" id="POW13461.1"/>
    </source>
</evidence>
<reference evidence="10" key="2">
    <citation type="journal article" date="2018" name="BMC Genomics">
        <title>Genomic insights into host adaptation between the wheat stripe rust pathogen (Puccinia striiformis f. sp. tritici) and the barley stripe rust pathogen (Puccinia striiformis f. sp. hordei).</title>
        <authorList>
            <person name="Xia C."/>
            <person name="Wang M."/>
            <person name="Yin C."/>
            <person name="Cornejo O.E."/>
            <person name="Hulbert S.H."/>
            <person name="Chen X."/>
        </authorList>
    </citation>
    <scope>NUCLEOTIDE SEQUENCE [LARGE SCALE GENOMIC DNA]</scope>
    <source>
        <strain evidence="10">93TX-2</strain>
    </source>
</reference>
<feature type="transmembrane region" description="Helical" evidence="7">
    <location>
        <begin position="344"/>
        <end position="364"/>
    </location>
</feature>
<feature type="compositionally biased region" description="Basic residues" evidence="6">
    <location>
        <begin position="413"/>
        <end position="423"/>
    </location>
</feature>
<keyword evidence="10" id="KW-1185">Reference proteome</keyword>
<dbReference type="VEuPathDB" id="FungiDB:PSHT_07717"/>
<dbReference type="SMART" id="SM00724">
    <property type="entry name" value="TLC"/>
    <property type="match status" value="1"/>
</dbReference>
<dbReference type="GO" id="GO:0016020">
    <property type="term" value="C:membrane"/>
    <property type="evidence" value="ECO:0007669"/>
    <property type="project" value="UniProtKB-SubCell"/>
</dbReference>
<dbReference type="PANTHER" id="PTHR12560">
    <property type="entry name" value="LONGEVITY ASSURANCE FACTOR 1 LAG1"/>
    <property type="match status" value="1"/>
</dbReference>
<dbReference type="EMBL" id="PKSM01000097">
    <property type="protein sequence ID" value="POW13461.1"/>
    <property type="molecule type" value="Genomic_DNA"/>
</dbReference>
<dbReference type="VEuPathDB" id="FungiDB:PSTT_06790"/>
<keyword evidence="5 7" id="KW-0472">Membrane</keyword>
<dbReference type="AlphaFoldDB" id="A0A2S4VVC7"/>
<protein>
    <recommendedName>
        <fullName evidence="8">TLC domain-containing protein</fullName>
    </recommendedName>
</protein>
<feature type="non-terminal residue" evidence="9">
    <location>
        <position position="1"/>
    </location>
</feature>
<gene>
    <name evidence="9" type="ORF">PSHT_07717</name>
</gene>
<proteinExistence type="inferred from homology"/>
<evidence type="ECO:0000313" key="10">
    <source>
        <dbReference type="Proteomes" id="UP000238274"/>
    </source>
</evidence>
<comment type="caution">
    <text evidence="9">The sequence shown here is derived from an EMBL/GenBank/DDBJ whole genome shotgun (WGS) entry which is preliminary data.</text>
</comment>
<dbReference type="InterPro" id="IPR006634">
    <property type="entry name" value="TLC-dom"/>
</dbReference>
<feature type="region of interest" description="Disordered" evidence="6">
    <location>
        <begin position="399"/>
        <end position="423"/>
    </location>
</feature>
<evidence type="ECO:0000256" key="2">
    <source>
        <dbReference type="ARBA" id="ARBA00009808"/>
    </source>
</evidence>
<evidence type="ECO:0000256" key="3">
    <source>
        <dbReference type="ARBA" id="ARBA00022692"/>
    </source>
</evidence>
<keyword evidence="3 7" id="KW-0812">Transmembrane</keyword>
<dbReference type="InterPro" id="IPR016439">
    <property type="entry name" value="Lag1/Lac1-like"/>
</dbReference>
<evidence type="ECO:0000256" key="7">
    <source>
        <dbReference type="SAM" id="Phobius"/>
    </source>
</evidence>
<evidence type="ECO:0000256" key="1">
    <source>
        <dbReference type="ARBA" id="ARBA00004141"/>
    </source>
</evidence>
<dbReference type="Proteomes" id="UP000238274">
    <property type="component" value="Unassembled WGS sequence"/>
</dbReference>
<accession>A0A2S4VVC7</accession>
<evidence type="ECO:0000256" key="5">
    <source>
        <dbReference type="ARBA" id="ARBA00023136"/>
    </source>
</evidence>
<feature type="compositionally biased region" description="Low complexity" evidence="6">
    <location>
        <begin position="1"/>
        <end position="16"/>
    </location>
</feature>
<dbReference type="Pfam" id="PF03798">
    <property type="entry name" value="TRAM_LAG1_CLN8"/>
    <property type="match status" value="1"/>
</dbReference>
<reference evidence="10" key="3">
    <citation type="journal article" date="2018" name="Mol. Plant Microbe Interact.">
        <title>Genome sequence resources for the wheat stripe rust pathogen (Puccinia striiformis f. sp. tritici) and the barley stripe rust pathogen (Puccinia striiformis f. sp. hordei).</title>
        <authorList>
            <person name="Xia C."/>
            <person name="Wang M."/>
            <person name="Yin C."/>
            <person name="Cornejo O.E."/>
            <person name="Hulbert S.H."/>
            <person name="Chen X."/>
        </authorList>
    </citation>
    <scope>NUCLEOTIDE SEQUENCE [LARGE SCALE GENOMIC DNA]</scope>
    <source>
        <strain evidence="10">93TX-2</strain>
    </source>
</reference>
<evidence type="ECO:0000256" key="4">
    <source>
        <dbReference type="ARBA" id="ARBA00022989"/>
    </source>
</evidence>
<comment type="similarity">
    <text evidence="2">Belongs to the sphingosine N-acyltransferase family.</text>
</comment>
<comment type="subcellular location">
    <subcellularLocation>
        <location evidence="1">Membrane</location>
        <topology evidence="1">Multi-pass membrane protein</topology>
    </subcellularLocation>
</comment>
<dbReference type="PANTHER" id="PTHR12560:SF0">
    <property type="entry name" value="LD18904P"/>
    <property type="match status" value="1"/>
</dbReference>
<feature type="region of interest" description="Disordered" evidence="6">
    <location>
        <begin position="1"/>
        <end position="28"/>
    </location>
</feature>
<sequence>HHYKFISSIPSSTTTSKPRHRDTSQQHGHIRIARTAPKRTDYHLAASFLFITATAALNLAFPKLSDEPTHPRPSGLIPLPITQLKNILPKLIHLSYFNPDTGKYQKGWDDLYFIAFWPERASMKLVWNPLGSMMGLAKAFRRARLDFGLLLSLLVHGNREDLSFRTGIAKFSAHTPNRSRHEHTAILARLSQHFVGCSEQVLLFSQIAFWFNRLLSCRLKNVAKTIAKCLHNQGFPQLTLILSLCGVSDHIVTVFLVCGSYATNFTGIGTAVHTTMDLSDILLAFAKMLNYLQVGTIGDASFLAFVFSWIYTRHYVLIRIIFAIYTDLPQDMNLPASDRSFMDYILVLLTALETIIMIWLYMILKVVWKVARGQAPEDTSRTPSQDTDDEDTVGKANYHKIGVTSEKQPLLKASRHRPSRKMQ</sequence>
<dbReference type="OrthoDB" id="537032at2759"/>
<dbReference type="GO" id="GO:0046513">
    <property type="term" value="P:ceramide biosynthetic process"/>
    <property type="evidence" value="ECO:0007669"/>
    <property type="project" value="InterPro"/>
</dbReference>